<protein>
    <submittedName>
        <fullName evidence="3">PHD domain-containing protein</fullName>
    </submittedName>
</protein>
<dbReference type="Proteomes" id="UP000095280">
    <property type="component" value="Unplaced"/>
</dbReference>
<proteinExistence type="predicted"/>
<feature type="region of interest" description="Disordered" evidence="1">
    <location>
        <begin position="148"/>
        <end position="169"/>
    </location>
</feature>
<feature type="compositionally biased region" description="Polar residues" evidence="1">
    <location>
        <begin position="151"/>
        <end position="160"/>
    </location>
</feature>
<reference evidence="3" key="1">
    <citation type="submission" date="2016-11" db="UniProtKB">
        <authorList>
            <consortium name="WormBaseParasite"/>
        </authorList>
    </citation>
    <scope>IDENTIFICATION</scope>
</reference>
<sequence length="350" mass="37762">LLEHRLIKASAGVRVGEPCARHVALALPEVADLAAKQQCVSSSVRSAVHDSVHKLQLVLVQSVELAEKVRCNVIALSPHDLLYRRHVRLLYSERQLASPVAMTQDALKVAIVDTRTTELDATGVSGEAEVAARPVHRPLHACMAAGEFRPASQSSSSNETAPPATEEPLTGREKLQLGHAAEECPDFRPANQRSELAVFKRPRLDAGGGGASWAPLPCDLPGDPVEPLEARRRLRLLLRSGAPAASVRPLMLRLDWRRLLDVGGLAARLAAPPAACRRPRRANAHFERRSIAGGAGDLRRPGGQQPQLHIRCLECGSRFHAECARLLAAVESVADAALDNFYCDACLLSC</sequence>
<organism evidence="2 3">
    <name type="scientific">Macrostomum lignano</name>
    <dbReference type="NCBI Taxonomy" id="282301"/>
    <lineage>
        <taxon>Eukaryota</taxon>
        <taxon>Metazoa</taxon>
        <taxon>Spiralia</taxon>
        <taxon>Lophotrochozoa</taxon>
        <taxon>Platyhelminthes</taxon>
        <taxon>Rhabditophora</taxon>
        <taxon>Macrostomorpha</taxon>
        <taxon>Macrostomida</taxon>
        <taxon>Macrostomidae</taxon>
        <taxon>Macrostomum</taxon>
    </lineage>
</organism>
<evidence type="ECO:0000313" key="2">
    <source>
        <dbReference type="Proteomes" id="UP000095280"/>
    </source>
</evidence>
<evidence type="ECO:0000313" key="3">
    <source>
        <dbReference type="WBParaSite" id="maker-uti_cns_0045712-snap-gene-0.50-mRNA-1"/>
    </source>
</evidence>
<dbReference type="WBParaSite" id="maker-uti_cns_0045712-snap-gene-0.50-mRNA-1">
    <property type="protein sequence ID" value="maker-uti_cns_0045712-snap-gene-0.50-mRNA-1"/>
    <property type="gene ID" value="maker-uti_cns_0045712-snap-gene-0.50"/>
</dbReference>
<evidence type="ECO:0000256" key="1">
    <source>
        <dbReference type="SAM" id="MobiDB-lite"/>
    </source>
</evidence>
<accession>A0A1I8J3Y3</accession>
<dbReference type="AlphaFoldDB" id="A0A1I8J3Y3"/>
<name>A0A1I8J3Y3_9PLAT</name>
<keyword evidence="2" id="KW-1185">Reference proteome</keyword>